<dbReference type="AlphaFoldDB" id="K3WC59"/>
<name>K3WC59_GLOUD</name>
<evidence type="ECO:0008006" key="4">
    <source>
        <dbReference type="Google" id="ProtNLM"/>
    </source>
</evidence>
<dbReference type="PANTHER" id="PTHR13510:SF44">
    <property type="entry name" value="RABENOSYN-5"/>
    <property type="match status" value="1"/>
</dbReference>
<dbReference type="InParanoid" id="K3WC59"/>
<feature type="region of interest" description="Disordered" evidence="1">
    <location>
        <begin position="431"/>
        <end position="478"/>
    </location>
</feature>
<accession>K3WC59</accession>
<dbReference type="eggNOG" id="ENOG502RI9S">
    <property type="taxonomic scope" value="Eukaryota"/>
</dbReference>
<dbReference type="InterPro" id="IPR052727">
    <property type="entry name" value="Rab4/Rab5_effector"/>
</dbReference>
<evidence type="ECO:0000313" key="2">
    <source>
        <dbReference type="EnsemblProtists" id="PYU1_T002550"/>
    </source>
</evidence>
<dbReference type="OMA" id="CMETELI"/>
<dbReference type="Gene3D" id="3.30.40.10">
    <property type="entry name" value="Zinc/RING finger domain, C3HC4 (zinc finger)"/>
    <property type="match status" value="1"/>
</dbReference>
<dbReference type="PANTHER" id="PTHR13510">
    <property type="entry name" value="FYVE-FINGER-CONTAINING RAB5 EFFECTOR PROTEIN RABENOSYN-5-RELATED"/>
    <property type="match status" value="1"/>
</dbReference>
<reference evidence="2" key="3">
    <citation type="submission" date="2014-11" db="UniProtKB">
        <authorList>
            <consortium name="EnsemblProtists"/>
        </authorList>
    </citation>
    <scope>IDENTIFICATION</scope>
    <source>
        <strain evidence="2">DAOM BR144</strain>
    </source>
</reference>
<feature type="region of interest" description="Disordered" evidence="1">
    <location>
        <begin position="534"/>
        <end position="564"/>
    </location>
</feature>
<dbReference type="InterPro" id="IPR011011">
    <property type="entry name" value="Znf_FYVE_PHD"/>
</dbReference>
<organism evidence="2 3">
    <name type="scientific">Globisporangium ultimum (strain ATCC 200006 / CBS 805.95 / DAOM BR144)</name>
    <name type="common">Pythium ultimum</name>
    <dbReference type="NCBI Taxonomy" id="431595"/>
    <lineage>
        <taxon>Eukaryota</taxon>
        <taxon>Sar</taxon>
        <taxon>Stramenopiles</taxon>
        <taxon>Oomycota</taxon>
        <taxon>Peronosporomycetes</taxon>
        <taxon>Pythiales</taxon>
        <taxon>Pythiaceae</taxon>
        <taxon>Globisporangium</taxon>
    </lineage>
</organism>
<protein>
    <recommendedName>
        <fullName evidence="4">FYVE-type domain-containing protein</fullName>
    </recommendedName>
</protein>
<dbReference type="InterPro" id="IPR013083">
    <property type="entry name" value="Znf_RING/FYVE/PHD"/>
</dbReference>
<reference evidence="3" key="1">
    <citation type="journal article" date="2010" name="Genome Biol.">
        <title>Genome sequence of the necrotrophic plant pathogen Pythium ultimum reveals original pathogenicity mechanisms and effector repertoire.</title>
        <authorList>
            <person name="Levesque C.A."/>
            <person name="Brouwer H."/>
            <person name="Cano L."/>
            <person name="Hamilton J.P."/>
            <person name="Holt C."/>
            <person name="Huitema E."/>
            <person name="Raffaele S."/>
            <person name="Robideau G.P."/>
            <person name="Thines M."/>
            <person name="Win J."/>
            <person name="Zerillo M.M."/>
            <person name="Beakes G.W."/>
            <person name="Boore J.L."/>
            <person name="Busam D."/>
            <person name="Dumas B."/>
            <person name="Ferriera S."/>
            <person name="Fuerstenberg S.I."/>
            <person name="Gachon C.M."/>
            <person name="Gaulin E."/>
            <person name="Govers F."/>
            <person name="Grenville-Briggs L."/>
            <person name="Horner N."/>
            <person name="Hostetler J."/>
            <person name="Jiang R.H."/>
            <person name="Johnson J."/>
            <person name="Krajaejun T."/>
            <person name="Lin H."/>
            <person name="Meijer H.J."/>
            <person name="Moore B."/>
            <person name="Morris P."/>
            <person name="Phuntmart V."/>
            <person name="Puiu D."/>
            <person name="Shetty J."/>
            <person name="Stajich J.E."/>
            <person name="Tripathy S."/>
            <person name="Wawra S."/>
            <person name="van West P."/>
            <person name="Whitty B.R."/>
            <person name="Coutinho P.M."/>
            <person name="Henrissat B."/>
            <person name="Martin F."/>
            <person name="Thomas P.D."/>
            <person name="Tyler B.M."/>
            <person name="De Vries R.P."/>
            <person name="Kamoun S."/>
            <person name="Yandell M."/>
            <person name="Tisserat N."/>
            <person name="Buell C.R."/>
        </authorList>
    </citation>
    <scope>NUCLEOTIDE SEQUENCE</scope>
    <source>
        <strain evidence="3">DAOM:BR144</strain>
    </source>
</reference>
<dbReference type="Proteomes" id="UP000019132">
    <property type="component" value="Unassembled WGS sequence"/>
</dbReference>
<dbReference type="SUPFAM" id="SSF57903">
    <property type="entry name" value="FYVE/PHD zinc finger"/>
    <property type="match status" value="1"/>
</dbReference>
<evidence type="ECO:0000313" key="3">
    <source>
        <dbReference type="Proteomes" id="UP000019132"/>
    </source>
</evidence>
<dbReference type="VEuPathDB" id="FungiDB:PYU1_G002547"/>
<sequence length="564" mass="62296">MATYYDELLDENDEIVNEFLDEHFFGSDFFATDLDPDAVPPPWATASLPAPSGMRNYVNIVDTTMLRNSTHTTCHLVVSTLNDAIKAITADVTNLYKCMETELIGSDLLADAQVLEIVKPRTKENPHDCVLLKHVKYRSVLEEYQAEDFLLLETTGKGVHPHNGVPYAFKTMRSIDVPGADELLDHKDVLLECNRGMIHNLTVIFSETKCPDVLRMDLWLDVNVTHTREQFCGGFSGLHDAFSLSIRYRHLVENYISATSGSSTSMRRSSGTTISSTAVAHFSVNQLATAQGRERVCQMCTKKVSFLGRIRKQICSVCGIFLCSPCVTSTEFNSWKLCGLCFDRNEALIGRHTISRLAASSFAKITYMAKVKMGLDRHRQSLYGGDRAAMLNRRATVASTRKNSDGNRLSFIQKTSGRSAYAAIAEGSGDATDAGGRGSFFDGTGRPAAMSLPRTESGSGYGRHHSTSGAGISRDRRRSSGVLFDGKQQKTPMTASTAANDYYLSNMNKSYSLSKSRIQLLNDDQQSRLSARTTWRSSNQSDFADFHSIPETESSGVSARSRAW</sequence>
<proteinExistence type="predicted"/>
<keyword evidence="3" id="KW-1185">Reference proteome</keyword>
<evidence type="ECO:0000256" key="1">
    <source>
        <dbReference type="SAM" id="MobiDB-lite"/>
    </source>
</evidence>
<reference evidence="3" key="2">
    <citation type="submission" date="2010-04" db="EMBL/GenBank/DDBJ databases">
        <authorList>
            <person name="Buell R."/>
            <person name="Hamilton J."/>
            <person name="Hostetler J."/>
        </authorList>
    </citation>
    <scope>NUCLEOTIDE SEQUENCE [LARGE SCALE GENOMIC DNA]</scope>
    <source>
        <strain evidence="3">DAOM:BR144</strain>
    </source>
</reference>
<dbReference type="HOGENOM" id="CLU_472147_0_0_1"/>
<dbReference type="EnsemblProtists" id="PYU1_T002550">
    <property type="protein sequence ID" value="PYU1_T002550"/>
    <property type="gene ID" value="PYU1_G002547"/>
</dbReference>